<feature type="region of interest" description="Disordered" evidence="1">
    <location>
        <begin position="514"/>
        <end position="558"/>
    </location>
</feature>
<feature type="compositionally biased region" description="Low complexity" evidence="1">
    <location>
        <begin position="157"/>
        <end position="171"/>
    </location>
</feature>
<feature type="transmembrane region" description="Helical" evidence="2">
    <location>
        <begin position="396"/>
        <end position="419"/>
    </location>
</feature>
<feature type="region of interest" description="Disordered" evidence="1">
    <location>
        <begin position="434"/>
        <end position="501"/>
    </location>
</feature>
<dbReference type="GeneID" id="19319517"/>
<protein>
    <submittedName>
        <fullName evidence="3">Uncharacterized protein</fullName>
    </submittedName>
</protein>
<feature type="compositionally biased region" description="Pro residues" evidence="1">
    <location>
        <begin position="17"/>
        <end position="26"/>
    </location>
</feature>
<feature type="compositionally biased region" description="Gly residues" evidence="1">
    <location>
        <begin position="528"/>
        <end position="545"/>
    </location>
</feature>
<accession>A0A061H438</accession>
<feature type="compositionally biased region" description="Basic and acidic residues" evidence="1">
    <location>
        <begin position="461"/>
        <end position="486"/>
    </location>
</feature>
<feature type="transmembrane region" description="Helical" evidence="2">
    <location>
        <begin position="260"/>
        <end position="280"/>
    </location>
</feature>
<feature type="compositionally biased region" description="Basic and acidic residues" evidence="1">
    <location>
        <begin position="103"/>
        <end position="116"/>
    </location>
</feature>
<keyword evidence="2" id="KW-1133">Transmembrane helix</keyword>
<dbReference type="OrthoDB" id="3366821at2759"/>
<dbReference type="HOGENOM" id="CLU_488453_0_0_1"/>
<evidence type="ECO:0000313" key="3">
    <source>
        <dbReference type="EMBL" id="EPQ27144.1"/>
    </source>
</evidence>
<feature type="region of interest" description="Disordered" evidence="1">
    <location>
        <begin position="1"/>
        <end position="191"/>
    </location>
</feature>
<feature type="compositionally biased region" description="Basic and acidic residues" evidence="1">
    <location>
        <begin position="434"/>
        <end position="452"/>
    </location>
</feature>
<feature type="transmembrane region" description="Helical" evidence="2">
    <location>
        <begin position="292"/>
        <end position="317"/>
    </location>
</feature>
<evidence type="ECO:0000256" key="2">
    <source>
        <dbReference type="SAM" id="Phobius"/>
    </source>
</evidence>
<feature type="compositionally biased region" description="Polar residues" evidence="1">
    <location>
        <begin position="54"/>
        <end position="65"/>
    </location>
</feature>
<feature type="compositionally biased region" description="Basic and acidic residues" evidence="1">
    <location>
        <begin position="146"/>
        <end position="156"/>
    </location>
</feature>
<sequence>MYPDAPPLAPLASSNYPPSPQRPAPSPSQTSRGHDHLGNTPAPVQVQVHDKAQVRQSSDQASTRATAAPIRDYDVDATLRPSQASKAQAYDPGATTASAGTRPRYDPEPYRPREAYRPSQRGPTASAQRGFYIPPPGYNVTPTSSKLEDGGARSRQDAAAQAQEASSGSSSCHSNPSAVDGGYWPSPPRDWQPQLQRIEARPGLATYGGHGEWHPIETSPGRWTWMPVIRTRSAGDSGLDAFFSSLSHNDWTVPQAKQMLTSWATVATLLAGTQGTLLTLYKSDLHPTSVGFGFAALFLEIWGAMTATICIVVSITLQGADEHGAGRRSASMHRRGANDVYSSPTAAAPKKRLSIKAACILDRLTLATGWIVPSGAILEVIGILAYVTAQHNGRLLYGLVTTMCLSAGVTVFAIGAGYYSGHCQQARLRGVGEVRRRPMSDRHQADTGADRRYRGRGRGKRGVDPDGGGDGRGDAPGSEKRARGGNDDAEEELDERGPGFCGLPLMGWRDHGEYGPDYADSDSDVDGGGDGLKLFDGGRGQGPGQGQLPSPLDAVVAC</sequence>
<reference evidence="3 4" key="1">
    <citation type="journal article" date="2013" name="Plant Cell">
        <title>The transition from a phytopathogenic smut ancestor to an anamorphic biocontrol agent deciphered by comparative whole-genome analysis.</title>
        <authorList>
            <person name="Lefebvre F."/>
            <person name="Joly D.L."/>
            <person name="Labbe C."/>
            <person name="Teichmann B."/>
            <person name="Linning R."/>
            <person name="Belzile F."/>
            <person name="Bakkeren G."/>
            <person name="Belanger R.R."/>
        </authorList>
    </citation>
    <scope>NUCLEOTIDE SEQUENCE [LARGE SCALE GENOMIC DNA]</scope>
    <source>
        <strain evidence="3 4">PF-1</strain>
    </source>
</reference>
<name>A0A061H438_9BASI</name>
<keyword evidence="2" id="KW-0812">Transmembrane</keyword>
<gene>
    <name evidence="3" type="ORF">PFL1_05425</name>
</gene>
<organism evidence="3 4">
    <name type="scientific">Pseudozyma flocculosa PF-1</name>
    <dbReference type="NCBI Taxonomy" id="1277687"/>
    <lineage>
        <taxon>Eukaryota</taxon>
        <taxon>Fungi</taxon>
        <taxon>Dikarya</taxon>
        <taxon>Basidiomycota</taxon>
        <taxon>Ustilaginomycotina</taxon>
        <taxon>Ustilaginomycetes</taxon>
        <taxon>Ustilaginales</taxon>
        <taxon>Ustilaginaceae</taxon>
        <taxon>Pseudozyma</taxon>
    </lineage>
</organism>
<evidence type="ECO:0000313" key="4">
    <source>
        <dbReference type="Proteomes" id="UP000053664"/>
    </source>
</evidence>
<dbReference type="Proteomes" id="UP000053664">
    <property type="component" value="Unassembled WGS sequence"/>
</dbReference>
<evidence type="ECO:0000256" key="1">
    <source>
        <dbReference type="SAM" id="MobiDB-lite"/>
    </source>
</evidence>
<dbReference type="KEGG" id="pfp:PFL1_05425"/>
<dbReference type="RefSeq" id="XP_007881147.1">
    <property type="nucleotide sequence ID" value="XM_007882956.1"/>
</dbReference>
<dbReference type="EMBL" id="KE361641">
    <property type="protein sequence ID" value="EPQ27144.1"/>
    <property type="molecule type" value="Genomic_DNA"/>
</dbReference>
<dbReference type="AlphaFoldDB" id="A0A061H438"/>
<keyword evidence="2" id="KW-0472">Membrane</keyword>
<feature type="transmembrane region" description="Helical" evidence="2">
    <location>
        <begin position="370"/>
        <end position="389"/>
    </location>
</feature>
<proteinExistence type="predicted"/>